<feature type="coiled-coil region" evidence="6">
    <location>
        <begin position="390"/>
        <end position="417"/>
    </location>
</feature>
<gene>
    <name evidence="11" type="primary">KCP</name>
</gene>
<protein>
    <submittedName>
        <fullName evidence="11">Kielin/chordin-like protein</fullName>
    </submittedName>
</protein>
<keyword evidence="10" id="KW-1185">Reference proteome</keyword>
<dbReference type="SMART" id="SM00214">
    <property type="entry name" value="VWC"/>
    <property type="match status" value="24"/>
</dbReference>
<evidence type="ECO:0000313" key="10">
    <source>
        <dbReference type="Proteomes" id="UP001652622"/>
    </source>
</evidence>
<dbReference type="SMART" id="SM00832">
    <property type="entry name" value="C8"/>
    <property type="match status" value="1"/>
</dbReference>
<dbReference type="SMART" id="SM00216">
    <property type="entry name" value="VWD"/>
    <property type="match status" value="1"/>
</dbReference>
<dbReference type="RefSeq" id="XP_060544633.1">
    <property type="nucleotide sequence ID" value="XM_060688650.1"/>
</dbReference>
<dbReference type="InterPro" id="IPR001846">
    <property type="entry name" value="VWF_type-D"/>
</dbReference>
<dbReference type="PANTHER" id="PTHR46698">
    <property type="entry name" value="CROSSVEINLESS 2"/>
    <property type="match status" value="1"/>
</dbReference>
<feature type="domain" description="VWFC" evidence="8">
    <location>
        <begin position="1464"/>
        <end position="1523"/>
    </location>
</feature>
<dbReference type="InterPro" id="IPR013320">
    <property type="entry name" value="ConA-like_dom_sf"/>
</dbReference>
<feature type="domain" description="VWFC" evidence="8">
    <location>
        <begin position="934"/>
        <end position="992"/>
    </location>
</feature>
<dbReference type="Gene3D" id="6.20.200.20">
    <property type="match status" value="16"/>
</dbReference>
<dbReference type="Pfam" id="PF00094">
    <property type="entry name" value="VWD"/>
    <property type="match status" value="1"/>
</dbReference>
<keyword evidence="2" id="KW-0964">Secreted</keyword>
<feature type="domain" description="VWFC" evidence="8">
    <location>
        <begin position="581"/>
        <end position="639"/>
    </location>
</feature>
<feature type="domain" description="VWFC" evidence="8">
    <location>
        <begin position="523"/>
        <end position="580"/>
    </location>
</feature>
<evidence type="ECO:0000256" key="2">
    <source>
        <dbReference type="ARBA" id="ARBA00022525"/>
    </source>
</evidence>
<dbReference type="InterPro" id="IPR036084">
    <property type="entry name" value="Ser_inhib-like_sf"/>
</dbReference>
<dbReference type="Pfam" id="PF00093">
    <property type="entry name" value="VWC"/>
    <property type="match status" value="9"/>
</dbReference>
<feature type="region of interest" description="Disordered" evidence="7">
    <location>
        <begin position="369"/>
        <end position="388"/>
    </location>
</feature>
<feature type="domain" description="VWFC" evidence="8">
    <location>
        <begin position="1638"/>
        <end position="1696"/>
    </location>
</feature>
<feature type="domain" description="VWFC" evidence="8">
    <location>
        <begin position="639"/>
        <end position="698"/>
    </location>
</feature>
<evidence type="ECO:0000256" key="7">
    <source>
        <dbReference type="SAM" id="MobiDB-lite"/>
    </source>
</evidence>
<evidence type="ECO:0000259" key="8">
    <source>
        <dbReference type="PROSITE" id="PS50184"/>
    </source>
</evidence>
<organism evidence="10 11">
    <name type="scientific">Pantherophis guttatus</name>
    <name type="common">Corn snake</name>
    <name type="synonym">Elaphe guttata</name>
    <dbReference type="NCBI Taxonomy" id="94885"/>
    <lineage>
        <taxon>Eukaryota</taxon>
        <taxon>Metazoa</taxon>
        <taxon>Chordata</taxon>
        <taxon>Craniata</taxon>
        <taxon>Vertebrata</taxon>
        <taxon>Euteleostomi</taxon>
        <taxon>Lepidosauria</taxon>
        <taxon>Squamata</taxon>
        <taxon>Bifurcata</taxon>
        <taxon>Unidentata</taxon>
        <taxon>Episquamata</taxon>
        <taxon>Toxicofera</taxon>
        <taxon>Serpentes</taxon>
        <taxon>Colubroidea</taxon>
        <taxon>Colubridae</taxon>
        <taxon>Colubrinae</taxon>
        <taxon>Pantherophis</taxon>
    </lineage>
</organism>
<dbReference type="Pfam" id="PF23334">
    <property type="entry name" value="VWC2L_2nd"/>
    <property type="match status" value="7"/>
</dbReference>
<dbReference type="PROSITE" id="PS51233">
    <property type="entry name" value="VWFD"/>
    <property type="match status" value="1"/>
</dbReference>
<feature type="domain" description="VWFC" evidence="8">
    <location>
        <begin position="1169"/>
        <end position="1228"/>
    </location>
</feature>
<accession>A0ABM3Z8C9</accession>
<dbReference type="Gene3D" id="2.10.70.10">
    <property type="entry name" value="Complement Module, domain 1"/>
    <property type="match status" value="7"/>
</dbReference>
<dbReference type="CDD" id="cd19941">
    <property type="entry name" value="TIL"/>
    <property type="match status" value="1"/>
</dbReference>
<evidence type="ECO:0000256" key="6">
    <source>
        <dbReference type="SAM" id="Coils"/>
    </source>
</evidence>
<dbReference type="Gene3D" id="2.60.120.200">
    <property type="match status" value="1"/>
</dbReference>
<evidence type="ECO:0000256" key="3">
    <source>
        <dbReference type="ARBA" id="ARBA00022729"/>
    </source>
</evidence>
<feature type="domain" description="VWFC" evidence="8">
    <location>
        <begin position="436"/>
        <end position="523"/>
    </location>
</feature>
<dbReference type="SUPFAM" id="SSF57603">
    <property type="entry name" value="FnI-like domain"/>
    <property type="match status" value="23"/>
</dbReference>
<reference evidence="11" key="1">
    <citation type="submission" date="2025-08" db="UniProtKB">
        <authorList>
            <consortium name="RefSeq"/>
        </authorList>
    </citation>
    <scope>IDENTIFICATION</scope>
    <source>
        <tissue evidence="11">Blood</tissue>
    </source>
</reference>
<feature type="domain" description="VWFC" evidence="8">
    <location>
        <begin position="756"/>
        <end position="816"/>
    </location>
</feature>
<sequence>MSQPPFQPLCAPPRPPLPPRSVPGLRSSRLGSPRPPTPLLAARGAPGSPSETAPWTSQTSHPGERSAGAERASLGGHHAGLLAAVGAALGGAGPAGTLDGRRDHRRDHSERRDFGDDVLDLLEALNISRSVPGISKIKGPDPGIPAWKFRRRVPVLTLPWDYSIYLLSTVQAALGFHFVARQSPGSEGTLISLASPAASKRDGHPLLQLASSTQENQLRLAYRAVHNMEPASLVFPGSTPFAHGRWAQLALNLEPRRISLYVDCQEPFVFENGRGEDLLSLLLPLDLQITFASLAGDESSKFLGSWQTAEISPHGFPHRPWHCENLPELDLFSLPYGLSEDQYLDLPEESSLDLGSLPPFGPLALAETHRYQQEPSQPDLPPLGSSRSGVASLEDQIQRLEELVEGLGTMLDMVKEQNSDLLGWVKTLEQCECRRATCFADGRHYEEGASWDQDPCTSCMCVQGKAECQLQPCRGCADGRKDGESWKPDPCRRCQCEVSSGGLSPRAVPASCPPEDRCCPECGGCRYKGHLLKDRDGFLEDPCTHCTCEAGTVRCQVTECPQLLCQDRYTPPGQCCPDCRQACELDGRPVEPGQEATSADGCQRCSCSDGKLLCSRIPCPELDCSNPEKVPGECCPRCQGCANGTARHEHGEEWTPPTEPCLRCKCQEGNAICQRRQCANLCRHPARPRLGTCCPVCDGCLWEGREYRSGHTVQTADPCKRCRCVAGEVSCRQLSCPPAHCSHPGKRPEECCPTCDACEFEGRLYQDRERFLPAAGGPCLQCQCLDGHVRCQEELCPPTPCARPLRDPKRCCPVCTVCVFEDLEFEDGTEWAPARDPCSICTCHQGETVCHALQCPPVTCQHPARLLGSCCPQCHQCLYNQRLYSHGQEFADPDNSCQNCQCKGGTVHCSPTVCPPVTCPHPERRPGSCCPTCPSCLQDNQLVPDGEEIPNPLDPCQSCICSGGELVCTPRKCVAPLCAHPLPGSCCQNNCNGCSYTGKEYPNGAEFPHPTDSCRQCHCINGHVQCLSRRCPPLLCPKPTVRPQECCPQCPAPPAGCLYLGVSYKHLERFYDPSEKCRTCVCANSTITCQRQPCAPVLCSHPLQQGCCRSCDGCLYQGKELPNGEQFADPQDPCRLCSCWEGGVVCKTKACPAAECPFPVPGPCCKSCEGCEYVSQRYLSGQEFPDPQDTCGLCSCLDGFVTCTRKPCFQAPCSHPLRTPGQCCPTCHDCAFHGVTVANGQAIPDPGDPLCSECTCQAGSIHCMKKLCTPASCAHPVPGPCTCPLCQGCRFRGQDYGDGESFASPHQPCEECQCLEVTTPGRVGETSRRHRYQFSEPPAPIATGSPEPVRTGSISPHEKLYTINRTLILYCPQRGTVKCSPTPCPPVPCQEPVMPPGQCCPKCPGACRYQGHLYKSGEVFISSQDPCRNCTCQAGTVTCQPKPCPQQCAHPVPPARAACCPLCDGCLYEGQEYANRAVFTPLSDPCRRCSCLGGNVLCAPVVCPPASCAKPSRKPGECCLQCQVCQHAGQEYPEGTQWLSALDPCQECSCGPGGEASCQPVPCKPTLCSHPAPGPCCPMCHDCIFEGERYAHGQGFQPESCLQCVCQDGNVRCEVIPCPPATCAQPVTEPGVCCPRCQGCVHEGQDRADGSSWFAPSEPCQACLCADGVVTCTRIICVNSCPAQVEVPGECCPVCADCSYRGRHYGPGDSFQPGGDPCEICTCQLMSDGHPHLQCHRKQCPSLLDCTQDQIQAPAPGACCPTCAQALSNCTSDLLGNEVQATQEPCYTCMCQDLTWVCVHRGCPLLSCPSAQHFTPPGSCCPVCDECVIEADGRRVSDGETWKDSADSCVSCSCHLGHVECHIQECLPLVCQDGLVEVRVPGQCCAECQDPGQNCSHLSQVFHSNQRWQVDECTSCTCVSGQVHCRRERCPPSTCAADETPALIPGVCCPRCVPHPATCVAFGDPHYRMFDGKMIHFQGGCKYVLSQDCHGEDFSIHVTNEDRGRPGVSWTKEVTVLIGDTTVQLLQDGVVVVDSQTVTLPFLKEPHLSVEPKGSTLLLNTNIGVKVLWNGRSHLEVSVPGTYKGRLCGLCGNFNSFPQDDLRMRSGHLSLSDAAFGNSWKVAGANATGSHRCADALDADPCKGSGYRSRKEANARCKVLKSPPFARCHAAVAPEPFFASCVYDLCACGAAGTDDCLCEVLEAYARQCRHAGVMLQWRSPTLCAVGCPQERGYVFDECGPPCPKTCFNHAVPLGVLESHCFKPCVPGCQCPAGLVEHQAHCIPPETCPPIVHGTL</sequence>
<keyword evidence="4" id="KW-0677">Repeat</keyword>
<feature type="domain" description="VWFC" evidence="8">
    <location>
        <begin position="1287"/>
        <end position="1404"/>
    </location>
</feature>
<feature type="domain" description="VWFC" evidence="8">
    <location>
        <begin position="875"/>
        <end position="934"/>
    </location>
</feature>
<keyword evidence="3" id="KW-0732">Signal</keyword>
<evidence type="ECO:0000256" key="4">
    <source>
        <dbReference type="ARBA" id="ARBA00022737"/>
    </source>
</evidence>
<dbReference type="SMART" id="SM00210">
    <property type="entry name" value="TSPN"/>
    <property type="match status" value="1"/>
</dbReference>
<feature type="domain" description="VWFC" evidence="8">
    <location>
        <begin position="1405"/>
        <end position="1464"/>
    </location>
</feature>
<dbReference type="InterPro" id="IPR001007">
    <property type="entry name" value="VWF_dom"/>
</dbReference>
<proteinExistence type="predicted"/>
<dbReference type="PROSITE" id="PS50184">
    <property type="entry name" value="VWFC_2"/>
    <property type="match status" value="22"/>
</dbReference>
<feature type="domain" description="VWFC" evidence="8">
    <location>
        <begin position="816"/>
        <end position="875"/>
    </location>
</feature>
<feature type="region of interest" description="Disordered" evidence="7">
    <location>
        <begin position="1"/>
        <end position="70"/>
    </location>
</feature>
<dbReference type="InterPro" id="IPR052424">
    <property type="entry name" value="Kielin_Chordin-BMP_Reg"/>
</dbReference>
<dbReference type="SUPFAM" id="SSF57567">
    <property type="entry name" value="Serine protease inhibitors"/>
    <property type="match status" value="1"/>
</dbReference>
<dbReference type="SMART" id="SM00215">
    <property type="entry name" value="VWC_out"/>
    <property type="match status" value="13"/>
</dbReference>
<feature type="domain" description="VWFC" evidence="8">
    <location>
        <begin position="1583"/>
        <end position="1638"/>
    </location>
</feature>
<evidence type="ECO:0000313" key="11">
    <source>
        <dbReference type="RefSeq" id="XP_060544633.1"/>
    </source>
</evidence>
<dbReference type="PANTHER" id="PTHR46698:SF2">
    <property type="entry name" value="KIELIN_CHORDIN-LIKE PROTEIN"/>
    <property type="match status" value="1"/>
</dbReference>
<dbReference type="PROSITE" id="PS01208">
    <property type="entry name" value="VWFC_1"/>
    <property type="match status" value="9"/>
</dbReference>
<comment type="subcellular location">
    <subcellularLocation>
        <location evidence="1">Secreted</location>
    </subcellularLocation>
</comment>
<feature type="domain" description="VWFC" evidence="8">
    <location>
        <begin position="1112"/>
        <end position="1169"/>
    </location>
</feature>
<feature type="compositionally biased region" description="Polar residues" evidence="7">
    <location>
        <begin position="49"/>
        <end position="61"/>
    </location>
</feature>
<dbReference type="InterPro" id="IPR048287">
    <property type="entry name" value="TSPN-like_N"/>
</dbReference>
<feature type="domain" description="VWFC" evidence="8">
    <location>
        <begin position="1893"/>
        <end position="1953"/>
    </location>
</feature>
<dbReference type="SUPFAM" id="SSF49899">
    <property type="entry name" value="Concanavalin A-like lectins/glucanases"/>
    <property type="match status" value="1"/>
</dbReference>
<feature type="domain" description="VWFC" evidence="8">
    <location>
        <begin position="1761"/>
        <end position="1825"/>
    </location>
</feature>
<name>A0ABM3Z8C9_PANGU</name>
<feature type="domain" description="VWFC" evidence="8">
    <location>
        <begin position="1696"/>
        <end position="1764"/>
    </location>
</feature>
<feature type="domain" description="VWFC" evidence="8">
    <location>
        <begin position="698"/>
        <end position="756"/>
    </location>
</feature>
<keyword evidence="6" id="KW-0175">Coiled coil</keyword>
<feature type="domain" description="VWFC" evidence="8">
    <location>
        <begin position="1825"/>
        <end position="1889"/>
    </location>
</feature>
<dbReference type="Proteomes" id="UP001652622">
    <property type="component" value="Unplaced"/>
</dbReference>
<evidence type="ECO:0000256" key="1">
    <source>
        <dbReference type="ARBA" id="ARBA00004613"/>
    </source>
</evidence>
<feature type="domain" description="VWFC" evidence="8">
    <location>
        <begin position="992"/>
        <end position="1051"/>
    </location>
</feature>
<evidence type="ECO:0000259" key="9">
    <source>
        <dbReference type="PROSITE" id="PS51233"/>
    </source>
</evidence>
<dbReference type="InterPro" id="IPR014853">
    <property type="entry name" value="VWF/SSPO/ZAN-like_Cys-rich_dom"/>
</dbReference>
<feature type="compositionally biased region" description="Pro residues" evidence="7">
    <location>
        <begin position="1"/>
        <end position="21"/>
    </location>
</feature>
<evidence type="ECO:0000256" key="5">
    <source>
        <dbReference type="ARBA" id="ARBA00023157"/>
    </source>
</evidence>
<feature type="domain" description="VWFC" evidence="8">
    <location>
        <begin position="1523"/>
        <end position="1581"/>
    </location>
</feature>
<feature type="domain" description="VWFD" evidence="9">
    <location>
        <begin position="1957"/>
        <end position="2134"/>
    </location>
</feature>
<keyword evidence="5" id="KW-1015">Disulfide bond</keyword>
<dbReference type="GeneID" id="117656229"/>